<dbReference type="NCBIfam" id="TIGR00003">
    <property type="entry name" value="copper ion binding protein"/>
    <property type="match status" value="2"/>
</dbReference>
<dbReference type="InterPro" id="IPR044492">
    <property type="entry name" value="P_typ_ATPase_HD_dom"/>
</dbReference>
<dbReference type="GO" id="GO:0005507">
    <property type="term" value="F:copper ion binding"/>
    <property type="evidence" value="ECO:0007669"/>
    <property type="project" value="InterPro"/>
</dbReference>
<dbReference type="PANTHER" id="PTHR43520">
    <property type="entry name" value="ATP7, ISOFORM B"/>
    <property type="match status" value="1"/>
</dbReference>
<dbReference type="PROSITE" id="PS01229">
    <property type="entry name" value="COF_2"/>
    <property type="match status" value="1"/>
</dbReference>
<dbReference type="InterPro" id="IPR006121">
    <property type="entry name" value="HMA_dom"/>
</dbReference>
<evidence type="ECO:0000256" key="11">
    <source>
        <dbReference type="ARBA" id="ARBA00022967"/>
    </source>
</evidence>
<feature type="transmembrane region" description="Helical" evidence="18">
    <location>
        <begin position="407"/>
        <end position="426"/>
    </location>
</feature>
<dbReference type="Proteomes" id="UP000288178">
    <property type="component" value="Unassembled WGS sequence"/>
</dbReference>
<organism evidence="20 21">
    <name type="scientific">Rubrivivax albus</name>
    <dbReference type="NCBI Taxonomy" id="2499835"/>
    <lineage>
        <taxon>Bacteria</taxon>
        <taxon>Pseudomonadati</taxon>
        <taxon>Pseudomonadota</taxon>
        <taxon>Betaproteobacteria</taxon>
        <taxon>Burkholderiales</taxon>
        <taxon>Sphaerotilaceae</taxon>
        <taxon>Rubrivivax</taxon>
    </lineage>
</organism>
<proteinExistence type="inferred from homology"/>
<gene>
    <name evidence="20" type="ORF">ENE75_02830</name>
</gene>
<dbReference type="CDD" id="cd00371">
    <property type="entry name" value="HMA"/>
    <property type="match status" value="2"/>
</dbReference>
<keyword evidence="9 18" id="KW-0067">ATP-binding</keyword>
<evidence type="ECO:0000256" key="4">
    <source>
        <dbReference type="ARBA" id="ARBA00022692"/>
    </source>
</evidence>
<dbReference type="GO" id="GO:0005886">
    <property type="term" value="C:plasma membrane"/>
    <property type="evidence" value="ECO:0007669"/>
    <property type="project" value="UniProtKB-SubCell"/>
</dbReference>
<evidence type="ECO:0000259" key="19">
    <source>
        <dbReference type="PROSITE" id="PS50846"/>
    </source>
</evidence>
<dbReference type="Gene3D" id="3.40.50.1000">
    <property type="entry name" value="HAD superfamily/HAD-like"/>
    <property type="match status" value="1"/>
</dbReference>
<protein>
    <recommendedName>
        <fullName evidence="16">P-type Cu(2+) transporter</fullName>
        <ecNumber evidence="16">7.2.2.9</ecNumber>
    </recommendedName>
</protein>
<evidence type="ECO:0000256" key="3">
    <source>
        <dbReference type="ARBA" id="ARBA00022448"/>
    </source>
</evidence>
<dbReference type="EMBL" id="SACT01000001">
    <property type="protein sequence ID" value="RVT53836.1"/>
    <property type="molecule type" value="Genomic_DNA"/>
</dbReference>
<feature type="transmembrane region" description="Helical" evidence="18">
    <location>
        <begin position="438"/>
        <end position="465"/>
    </location>
</feature>
<dbReference type="InterPro" id="IPR027256">
    <property type="entry name" value="P-typ_ATPase_IB"/>
</dbReference>
<dbReference type="SUPFAM" id="SSF55008">
    <property type="entry name" value="HMA, heavy metal-associated domain"/>
    <property type="match status" value="2"/>
</dbReference>
<keyword evidence="21" id="KW-1185">Reference proteome</keyword>
<evidence type="ECO:0000256" key="16">
    <source>
        <dbReference type="ARBA" id="ARBA00038904"/>
    </source>
</evidence>
<dbReference type="InterPro" id="IPR023214">
    <property type="entry name" value="HAD_sf"/>
</dbReference>
<keyword evidence="5 18" id="KW-0479">Metal-binding</keyword>
<keyword evidence="11" id="KW-1278">Translocase</keyword>
<dbReference type="FunFam" id="3.30.70.100:FF:000005">
    <property type="entry name" value="Copper-exporting P-type ATPase A"/>
    <property type="match status" value="2"/>
</dbReference>
<dbReference type="NCBIfam" id="TIGR01511">
    <property type="entry name" value="ATPase-IB1_Cu"/>
    <property type="match status" value="1"/>
</dbReference>
<dbReference type="InterPro" id="IPR036163">
    <property type="entry name" value="HMA_dom_sf"/>
</dbReference>
<dbReference type="SFLD" id="SFLDS00003">
    <property type="entry name" value="Haloacid_Dehalogenase"/>
    <property type="match status" value="1"/>
</dbReference>
<evidence type="ECO:0000256" key="10">
    <source>
        <dbReference type="ARBA" id="ARBA00022842"/>
    </source>
</evidence>
<dbReference type="PRINTS" id="PR00119">
    <property type="entry name" value="CATATPASE"/>
</dbReference>
<keyword evidence="18" id="KW-1003">Cell membrane</keyword>
<evidence type="ECO:0000256" key="9">
    <source>
        <dbReference type="ARBA" id="ARBA00022840"/>
    </source>
</evidence>
<feature type="transmembrane region" description="Helical" evidence="18">
    <location>
        <begin position="160"/>
        <end position="178"/>
    </location>
</feature>
<feature type="transmembrane region" description="Helical" evidence="18">
    <location>
        <begin position="248"/>
        <end position="267"/>
    </location>
</feature>
<evidence type="ECO:0000256" key="12">
    <source>
        <dbReference type="ARBA" id="ARBA00022989"/>
    </source>
</evidence>
<dbReference type="InterPro" id="IPR006122">
    <property type="entry name" value="HMA_Cu_ion-bd"/>
</dbReference>
<dbReference type="SUPFAM" id="SSF81665">
    <property type="entry name" value="Calcium ATPase, transmembrane domain M"/>
    <property type="match status" value="1"/>
</dbReference>
<evidence type="ECO:0000256" key="2">
    <source>
        <dbReference type="ARBA" id="ARBA00006024"/>
    </source>
</evidence>
<comment type="catalytic activity">
    <reaction evidence="17">
        <text>Cu(2+)(in) + ATP + H2O = Cu(2+)(out) + ADP + phosphate + H(+)</text>
        <dbReference type="Rhea" id="RHEA:10376"/>
        <dbReference type="ChEBI" id="CHEBI:15377"/>
        <dbReference type="ChEBI" id="CHEBI:15378"/>
        <dbReference type="ChEBI" id="CHEBI:29036"/>
        <dbReference type="ChEBI" id="CHEBI:30616"/>
        <dbReference type="ChEBI" id="CHEBI:43474"/>
        <dbReference type="ChEBI" id="CHEBI:456216"/>
        <dbReference type="EC" id="7.2.2.9"/>
    </reaction>
</comment>
<evidence type="ECO:0000256" key="17">
    <source>
        <dbReference type="ARBA" id="ARBA00047424"/>
    </source>
</evidence>
<dbReference type="GO" id="GO:0043682">
    <property type="term" value="F:P-type divalent copper transporter activity"/>
    <property type="evidence" value="ECO:0007669"/>
    <property type="project" value="UniProtKB-EC"/>
</dbReference>
<dbReference type="GO" id="GO:0012505">
    <property type="term" value="C:endomembrane system"/>
    <property type="evidence" value="ECO:0007669"/>
    <property type="project" value="UniProtKB-SubCell"/>
</dbReference>
<evidence type="ECO:0000313" key="21">
    <source>
        <dbReference type="Proteomes" id="UP000288178"/>
    </source>
</evidence>
<feature type="transmembrane region" description="Helical" evidence="18">
    <location>
        <begin position="220"/>
        <end position="242"/>
    </location>
</feature>
<keyword evidence="12 18" id="KW-1133">Transmembrane helix</keyword>
<dbReference type="PROSITE" id="PS00154">
    <property type="entry name" value="ATPASE_E1_E2"/>
    <property type="match status" value="1"/>
</dbReference>
<keyword evidence="7 18" id="KW-0547">Nucleotide-binding</keyword>
<dbReference type="InterPro" id="IPR059000">
    <property type="entry name" value="ATPase_P-type_domA"/>
</dbReference>
<feature type="domain" description="HMA" evidence="19">
    <location>
        <begin position="11"/>
        <end position="76"/>
    </location>
</feature>
<dbReference type="InterPro" id="IPR023298">
    <property type="entry name" value="ATPase_P-typ_TM_dom_sf"/>
</dbReference>
<dbReference type="SFLD" id="SFLDF00027">
    <property type="entry name" value="p-type_atpase"/>
    <property type="match status" value="1"/>
</dbReference>
<evidence type="ECO:0000313" key="20">
    <source>
        <dbReference type="EMBL" id="RVT53836.1"/>
    </source>
</evidence>
<dbReference type="Gene3D" id="2.70.150.10">
    <property type="entry name" value="Calcium-transporting ATPase, cytoplasmic transduction domain A"/>
    <property type="match status" value="1"/>
</dbReference>
<reference evidence="20 21" key="1">
    <citation type="submission" date="2019-01" db="EMBL/GenBank/DDBJ databases">
        <authorList>
            <person name="Chen W.-M."/>
        </authorList>
    </citation>
    <scope>NUCLEOTIDE SEQUENCE [LARGE SCALE GENOMIC DNA]</scope>
    <source>
        <strain evidence="20 21">ICH-3</strain>
    </source>
</reference>
<feature type="domain" description="HMA" evidence="19">
    <location>
        <begin position="78"/>
        <end position="143"/>
    </location>
</feature>
<accession>A0A3S2UAW7</accession>
<dbReference type="Pfam" id="PF00403">
    <property type="entry name" value="HMA"/>
    <property type="match status" value="2"/>
</dbReference>
<dbReference type="GO" id="GO:0005524">
    <property type="term" value="F:ATP binding"/>
    <property type="evidence" value="ECO:0007669"/>
    <property type="project" value="UniProtKB-UniRule"/>
</dbReference>
<evidence type="ECO:0000256" key="8">
    <source>
        <dbReference type="ARBA" id="ARBA00022796"/>
    </source>
</evidence>
<dbReference type="PROSITE" id="PS50846">
    <property type="entry name" value="HMA_2"/>
    <property type="match status" value="2"/>
</dbReference>
<dbReference type="InterPro" id="IPR023299">
    <property type="entry name" value="ATPase_P-typ_cyto_dom_N"/>
</dbReference>
<dbReference type="AlphaFoldDB" id="A0A3S2UAW7"/>
<name>A0A3S2UAW7_9BURK</name>
<evidence type="ECO:0000256" key="1">
    <source>
        <dbReference type="ARBA" id="ARBA00004127"/>
    </source>
</evidence>
<feature type="transmembrane region" description="Helical" evidence="18">
    <location>
        <begin position="775"/>
        <end position="792"/>
    </location>
</feature>
<keyword evidence="8" id="KW-0187">Copper transport</keyword>
<evidence type="ECO:0000256" key="6">
    <source>
        <dbReference type="ARBA" id="ARBA00022737"/>
    </source>
</evidence>
<dbReference type="Gene3D" id="3.30.70.100">
    <property type="match status" value="2"/>
</dbReference>
<keyword evidence="15 18" id="KW-0472">Membrane</keyword>
<dbReference type="SUPFAM" id="SSF56784">
    <property type="entry name" value="HAD-like"/>
    <property type="match status" value="1"/>
</dbReference>
<dbReference type="EC" id="7.2.2.9" evidence="16"/>
<comment type="caution">
    <text evidence="20">The sequence shown here is derived from an EMBL/GenBank/DDBJ whole genome shotgun (WGS) entry which is preliminary data.</text>
</comment>
<dbReference type="NCBIfam" id="TIGR01494">
    <property type="entry name" value="ATPase_P-type"/>
    <property type="match status" value="1"/>
</dbReference>
<keyword evidence="3" id="KW-0813">Transport</keyword>
<dbReference type="PROSITE" id="PS01047">
    <property type="entry name" value="HMA_1"/>
    <property type="match status" value="2"/>
</dbReference>
<dbReference type="SFLD" id="SFLDG00002">
    <property type="entry name" value="C1.7:_P-type_atpase_like"/>
    <property type="match status" value="1"/>
</dbReference>
<dbReference type="Pfam" id="PF00122">
    <property type="entry name" value="E1-E2_ATPase"/>
    <property type="match status" value="1"/>
</dbReference>
<keyword evidence="14" id="KW-0406">Ion transport</keyword>
<dbReference type="Gene3D" id="3.40.1110.10">
    <property type="entry name" value="Calcium-transporting ATPase, cytoplasmic domain N"/>
    <property type="match status" value="1"/>
</dbReference>
<keyword evidence="4 18" id="KW-0812">Transmembrane</keyword>
<evidence type="ECO:0000256" key="13">
    <source>
        <dbReference type="ARBA" id="ARBA00023008"/>
    </source>
</evidence>
<keyword evidence="6" id="KW-0677">Repeat</keyword>
<dbReference type="PRINTS" id="PR00943">
    <property type="entry name" value="CUATPASE"/>
</dbReference>
<dbReference type="GO" id="GO:0016887">
    <property type="term" value="F:ATP hydrolysis activity"/>
    <property type="evidence" value="ECO:0007669"/>
    <property type="project" value="InterPro"/>
</dbReference>
<dbReference type="NCBIfam" id="TIGR01525">
    <property type="entry name" value="ATPase-IB_hvy"/>
    <property type="match status" value="1"/>
</dbReference>
<feature type="transmembrane region" description="Helical" evidence="18">
    <location>
        <begin position="750"/>
        <end position="769"/>
    </location>
</feature>
<dbReference type="InterPro" id="IPR017969">
    <property type="entry name" value="Heavy-metal-associated_CS"/>
</dbReference>
<dbReference type="SUPFAM" id="SSF81653">
    <property type="entry name" value="Calcium ATPase, transduction domain A"/>
    <property type="match status" value="1"/>
</dbReference>
<dbReference type="FunFam" id="2.70.150.10:FF:000002">
    <property type="entry name" value="Copper-transporting ATPase 1, putative"/>
    <property type="match status" value="1"/>
</dbReference>
<dbReference type="InterPro" id="IPR036412">
    <property type="entry name" value="HAD-like_sf"/>
</dbReference>
<feature type="transmembrane region" description="Helical" evidence="18">
    <location>
        <begin position="190"/>
        <end position="208"/>
    </location>
</feature>
<dbReference type="InterPro" id="IPR008250">
    <property type="entry name" value="ATPase_P-typ_transduc_dom_A_sf"/>
</dbReference>
<evidence type="ECO:0000256" key="14">
    <source>
        <dbReference type="ARBA" id="ARBA00023065"/>
    </source>
</evidence>
<dbReference type="CDD" id="cd02094">
    <property type="entry name" value="P-type_ATPase_Cu-like"/>
    <property type="match status" value="1"/>
</dbReference>
<evidence type="ECO:0000256" key="7">
    <source>
        <dbReference type="ARBA" id="ARBA00022741"/>
    </source>
</evidence>
<keyword evidence="13" id="KW-0186">Copper</keyword>
<keyword evidence="10" id="KW-0460">Magnesium</keyword>
<evidence type="ECO:0000256" key="15">
    <source>
        <dbReference type="ARBA" id="ARBA00023136"/>
    </source>
</evidence>
<dbReference type="PANTHER" id="PTHR43520:SF8">
    <property type="entry name" value="P-TYPE CU(+) TRANSPORTER"/>
    <property type="match status" value="1"/>
</dbReference>
<dbReference type="InterPro" id="IPR001757">
    <property type="entry name" value="P_typ_ATPase"/>
</dbReference>
<dbReference type="InterPro" id="IPR018303">
    <property type="entry name" value="ATPase_P-typ_P_site"/>
</dbReference>
<evidence type="ECO:0000256" key="18">
    <source>
        <dbReference type="RuleBase" id="RU362081"/>
    </source>
</evidence>
<comment type="subcellular location">
    <subcellularLocation>
        <location evidence="18">Cell membrane</location>
    </subcellularLocation>
    <subcellularLocation>
        <location evidence="1">Endomembrane system</location>
        <topology evidence="1">Multi-pass membrane protein</topology>
    </subcellularLocation>
</comment>
<sequence>MSRSMLQPMNQTLTLPVAGMTCASCVARVERALKKVPGVTGARVNLATEQATVESAAPLDPSTLGAAIVQAGYDVPEQRIKLQVEGMTCASCVGRVERALKKVPGVLAAAVNLAAGTAEVRALAGTPADTLVAALDRAGYPAHVPSTDGEAPPRAHSEGWLVAAGALLALPLVLPMVGDLFGRHWMLPALWQWLLATPVQFVLGARFYRAGWKALRAGSGNMDLLVALGTSAAYGLSLWLWARASPDGMPHLYFESAAVVIVLVRLGKWLESRAKRRTLQALDALRELRPDTATVRSPAGERRVRLAELRIGDEVVVRPGERLPADGTLVEGRTHLDESMLTGESLPVAREPGNTVAGGALNGEGLIVVRTTAVGAETQLARIVRLVETAQAAKAPIQQTVDRVAEVFVPAVVVVAVLAGLGWWLAGAGLETAVVNAVAVLVIACPCALGLATPAAMMVGTGLAARRGVLVRDPQALELMRQVRVVAFDKTGTLTEGRPQLVAAQALDSDDRALLADAAALQAGSEHPLARAVMQAAQDQALAVPAAKGLRAEAGRGLEGEVDGRALRIASTRWADELGVDTTAAAAVQAEGRSVSWLLERQGETWAARGWLAFGDEPRASAADTIRRLHTAGLRTVLVSGDHRAAAEAVARRLGIDEVRAEVLPADKAAVVAALKADARDGMGGRVAMVGDGINDAPALAAADVGLAMATGTDVAMATAGLTLMRGDPALVVEALQLSQAIVRKIHQNLFWAFAYNVVGIPLAALGYLSPMVAGAAMALSSVSVLANALLLSRWRPS</sequence>
<dbReference type="GO" id="GO:0055070">
    <property type="term" value="P:copper ion homeostasis"/>
    <property type="evidence" value="ECO:0007669"/>
    <property type="project" value="TreeGrafter"/>
</dbReference>
<evidence type="ECO:0000256" key="5">
    <source>
        <dbReference type="ARBA" id="ARBA00022723"/>
    </source>
</evidence>
<dbReference type="Pfam" id="PF00702">
    <property type="entry name" value="Hydrolase"/>
    <property type="match status" value="1"/>
</dbReference>
<comment type="similarity">
    <text evidence="2 18">Belongs to the cation transport ATPase (P-type) (TC 3.A.3) family. Type IB subfamily.</text>
</comment>